<feature type="region of interest" description="Disordered" evidence="2">
    <location>
        <begin position="338"/>
        <end position="381"/>
    </location>
</feature>
<evidence type="ECO:0000256" key="1">
    <source>
        <dbReference type="SAM" id="Coils"/>
    </source>
</evidence>
<dbReference type="AlphaFoldDB" id="A0AAD1UKR2"/>
<protein>
    <submittedName>
        <fullName evidence="3">Uncharacterized protein</fullName>
    </submittedName>
</protein>
<feature type="compositionally biased region" description="Polar residues" evidence="2">
    <location>
        <begin position="343"/>
        <end position="365"/>
    </location>
</feature>
<proteinExistence type="predicted"/>
<gene>
    <name evidence="3" type="ORF">ECRASSUSDP1_LOCUS12501</name>
</gene>
<accession>A0AAD1UKR2</accession>
<dbReference type="Proteomes" id="UP001295684">
    <property type="component" value="Unassembled WGS sequence"/>
</dbReference>
<feature type="coiled-coil region" evidence="1">
    <location>
        <begin position="191"/>
        <end position="236"/>
    </location>
</feature>
<keyword evidence="1" id="KW-0175">Coiled coil</keyword>
<name>A0AAD1UKR2_EUPCR</name>
<dbReference type="EMBL" id="CAMPGE010012413">
    <property type="protein sequence ID" value="CAI2371181.1"/>
    <property type="molecule type" value="Genomic_DNA"/>
</dbReference>
<organism evidence="3 4">
    <name type="scientific">Euplotes crassus</name>
    <dbReference type="NCBI Taxonomy" id="5936"/>
    <lineage>
        <taxon>Eukaryota</taxon>
        <taxon>Sar</taxon>
        <taxon>Alveolata</taxon>
        <taxon>Ciliophora</taxon>
        <taxon>Intramacronucleata</taxon>
        <taxon>Spirotrichea</taxon>
        <taxon>Hypotrichia</taxon>
        <taxon>Euplotida</taxon>
        <taxon>Euplotidae</taxon>
        <taxon>Moneuplotes</taxon>
    </lineage>
</organism>
<comment type="caution">
    <text evidence="3">The sequence shown here is derived from an EMBL/GenBank/DDBJ whole genome shotgun (WGS) entry which is preliminary data.</text>
</comment>
<sequence>MDSNKKLSSSVDYTQESPVKAFMYGTSSLPEISYQADAINKSQEFDGNNMSLTNGAGFQKKKNLKKGRKFANNYSNSRKIVDEEGTEMFNARMQNKTSQIQMNLVANRIKRLEFEERRAREKILKAKFAAEKIQKIRSQKETERNQKRKFQEMHKRKLDKLRHHNTLERLKVRQHIQDLQSYNRDQNHQKRLKLKEEVNKARELNKALLKEENDYILSLRNKVKGEKSQKKTLRQRMKNHMGVMLKSKYHSQIGQFRNNATQNYITIQEMEKKEKELLDRLKVTFKSVEDQENQVKKLQKNGKKRPLKNAKSVVAQYISTPLVSKTNPVLDNPFQMQKDAQRKLSNAISQGSNTNGRARNNSVGQPHQMAETGQERKEENL</sequence>
<reference evidence="3" key="1">
    <citation type="submission" date="2023-07" db="EMBL/GenBank/DDBJ databases">
        <authorList>
            <consortium name="AG Swart"/>
            <person name="Singh M."/>
            <person name="Singh A."/>
            <person name="Seah K."/>
            <person name="Emmerich C."/>
        </authorList>
    </citation>
    <scope>NUCLEOTIDE SEQUENCE</scope>
    <source>
        <strain evidence="3">DP1</strain>
    </source>
</reference>
<evidence type="ECO:0000313" key="3">
    <source>
        <dbReference type="EMBL" id="CAI2371181.1"/>
    </source>
</evidence>
<evidence type="ECO:0000313" key="4">
    <source>
        <dbReference type="Proteomes" id="UP001295684"/>
    </source>
</evidence>
<feature type="coiled-coil region" evidence="1">
    <location>
        <begin position="126"/>
        <end position="153"/>
    </location>
</feature>
<keyword evidence="4" id="KW-1185">Reference proteome</keyword>
<evidence type="ECO:0000256" key="2">
    <source>
        <dbReference type="SAM" id="MobiDB-lite"/>
    </source>
</evidence>